<dbReference type="AlphaFoldDB" id="A0A9D5ASA3"/>
<evidence type="ECO:0000256" key="1">
    <source>
        <dbReference type="ARBA" id="ARBA00004236"/>
    </source>
</evidence>
<keyword evidence="3" id="KW-0433">Leucine-rich repeat</keyword>
<feature type="non-terminal residue" evidence="13">
    <location>
        <position position="336"/>
    </location>
</feature>
<name>A0A9D5ASA3_PEA</name>
<dbReference type="Pfam" id="PF00069">
    <property type="entry name" value="Pkinase"/>
    <property type="match status" value="1"/>
</dbReference>
<evidence type="ECO:0000256" key="2">
    <source>
        <dbReference type="ARBA" id="ARBA00004479"/>
    </source>
</evidence>
<evidence type="ECO:0000256" key="11">
    <source>
        <dbReference type="SAM" id="Phobius"/>
    </source>
</evidence>
<dbReference type="FunFam" id="3.80.10.10:FF:000270">
    <property type="entry name" value="Putative LRR receptor-like serine/threonine-protein kinase"/>
    <property type="match status" value="1"/>
</dbReference>
<dbReference type="PROSITE" id="PS50011">
    <property type="entry name" value="PROTEIN_KINASE_DOM"/>
    <property type="match status" value="1"/>
</dbReference>
<evidence type="ECO:0000313" key="14">
    <source>
        <dbReference type="Proteomes" id="UP001058974"/>
    </source>
</evidence>
<feature type="domain" description="Protein kinase" evidence="12">
    <location>
        <begin position="237"/>
        <end position="336"/>
    </location>
</feature>
<evidence type="ECO:0000256" key="10">
    <source>
        <dbReference type="PROSITE-ProRule" id="PRU10141"/>
    </source>
</evidence>
<protein>
    <recommendedName>
        <fullName evidence="12">Protein kinase domain-containing protein</fullName>
    </recommendedName>
</protein>
<dbReference type="InterPro" id="IPR025875">
    <property type="entry name" value="Leu-rich_rpt_4"/>
</dbReference>
<dbReference type="SUPFAM" id="SSF52058">
    <property type="entry name" value="L domain-like"/>
    <property type="match status" value="1"/>
</dbReference>
<keyword evidence="7 11" id="KW-1133">Transmembrane helix</keyword>
<dbReference type="Pfam" id="PF00560">
    <property type="entry name" value="LRR_1"/>
    <property type="match status" value="1"/>
</dbReference>
<dbReference type="InterPro" id="IPR051716">
    <property type="entry name" value="Plant_RL_S/T_kinase"/>
</dbReference>
<keyword evidence="6" id="KW-0677">Repeat</keyword>
<sequence length="336" mass="36312">MLQGSMSPSLGSLAALTKLVLRNNQISGSIPSKLGSCVKLQLLDLSSNQFSGKIPGSIGNIPALEIALNLSTNHLIGNIPREFSDLTKLGVLDLSHNILTGNLDYLAGLENLVVLNISSNKFSGRVPNTPFFAKLPLNVLSENPSLCFAGNRCYNESDGKSGKRAREARVVMVILLSVACVLLMAALYVVLAAKRRGEQENDVELNGKECDAEMVPPWEVTLYQKLDLSISDVAKGLSAGNIIGHGRSGVVYKVTMPATGLTIAAKKFRLSEKFAASSFSSEIATLARIRHRNIVRLLGWGANRRTKLLFYDYLPNGNLDAMLHEGCTGLAVEWET</sequence>
<dbReference type="SUPFAM" id="SSF56112">
    <property type="entry name" value="Protein kinase-like (PK-like)"/>
    <property type="match status" value="1"/>
</dbReference>
<dbReference type="GO" id="GO:0005886">
    <property type="term" value="C:plasma membrane"/>
    <property type="evidence" value="ECO:0007669"/>
    <property type="project" value="UniProtKB-SubCell"/>
</dbReference>
<proteinExistence type="predicted"/>
<dbReference type="Gramene" id="Psat04G0187900-T2">
    <property type="protein sequence ID" value="KAI5417054.1"/>
    <property type="gene ID" value="KIW84_041879"/>
</dbReference>
<keyword evidence="8 11" id="KW-0472">Membrane</keyword>
<organism evidence="13 14">
    <name type="scientific">Pisum sativum</name>
    <name type="common">Garden pea</name>
    <name type="synonym">Lathyrus oleraceus</name>
    <dbReference type="NCBI Taxonomy" id="3888"/>
    <lineage>
        <taxon>Eukaryota</taxon>
        <taxon>Viridiplantae</taxon>
        <taxon>Streptophyta</taxon>
        <taxon>Embryophyta</taxon>
        <taxon>Tracheophyta</taxon>
        <taxon>Spermatophyta</taxon>
        <taxon>Magnoliopsida</taxon>
        <taxon>eudicotyledons</taxon>
        <taxon>Gunneridae</taxon>
        <taxon>Pentapetalae</taxon>
        <taxon>rosids</taxon>
        <taxon>fabids</taxon>
        <taxon>Fabales</taxon>
        <taxon>Fabaceae</taxon>
        <taxon>Papilionoideae</taxon>
        <taxon>50 kb inversion clade</taxon>
        <taxon>NPAAA clade</taxon>
        <taxon>Hologalegina</taxon>
        <taxon>IRL clade</taxon>
        <taxon>Fabeae</taxon>
        <taxon>Lathyrus</taxon>
    </lineage>
</organism>
<accession>A0A9D5ASA3</accession>
<reference evidence="13 14" key="1">
    <citation type="journal article" date="2022" name="Nat. Genet.">
        <title>Improved pea reference genome and pan-genome highlight genomic features and evolutionary characteristics.</title>
        <authorList>
            <person name="Yang T."/>
            <person name="Liu R."/>
            <person name="Luo Y."/>
            <person name="Hu S."/>
            <person name="Wang D."/>
            <person name="Wang C."/>
            <person name="Pandey M.K."/>
            <person name="Ge S."/>
            <person name="Xu Q."/>
            <person name="Li N."/>
            <person name="Li G."/>
            <person name="Huang Y."/>
            <person name="Saxena R.K."/>
            <person name="Ji Y."/>
            <person name="Li M."/>
            <person name="Yan X."/>
            <person name="He Y."/>
            <person name="Liu Y."/>
            <person name="Wang X."/>
            <person name="Xiang C."/>
            <person name="Varshney R.K."/>
            <person name="Ding H."/>
            <person name="Gao S."/>
            <person name="Zong X."/>
        </authorList>
    </citation>
    <scope>NUCLEOTIDE SEQUENCE [LARGE SCALE GENOMIC DNA]</scope>
    <source>
        <strain evidence="13 14">cv. Zhongwan 6</strain>
    </source>
</reference>
<keyword evidence="9" id="KW-0675">Receptor</keyword>
<dbReference type="InterPro" id="IPR011009">
    <property type="entry name" value="Kinase-like_dom_sf"/>
</dbReference>
<dbReference type="InterPro" id="IPR001611">
    <property type="entry name" value="Leu-rich_rpt"/>
</dbReference>
<dbReference type="Gene3D" id="1.10.510.10">
    <property type="entry name" value="Transferase(Phosphotransferase) domain 1"/>
    <property type="match status" value="1"/>
</dbReference>
<dbReference type="InterPro" id="IPR017441">
    <property type="entry name" value="Protein_kinase_ATP_BS"/>
</dbReference>
<comment type="subcellular location">
    <subcellularLocation>
        <location evidence="1">Cell membrane</location>
    </subcellularLocation>
    <subcellularLocation>
        <location evidence="2">Membrane</location>
        <topology evidence="2">Single-pass type I membrane protein</topology>
    </subcellularLocation>
</comment>
<dbReference type="Pfam" id="PF12799">
    <property type="entry name" value="LRR_4"/>
    <property type="match status" value="1"/>
</dbReference>
<evidence type="ECO:0000313" key="13">
    <source>
        <dbReference type="EMBL" id="KAI5417054.1"/>
    </source>
</evidence>
<evidence type="ECO:0000256" key="5">
    <source>
        <dbReference type="ARBA" id="ARBA00022729"/>
    </source>
</evidence>
<dbReference type="Gene3D" id="3.80.10.10">
    <property type="entry name" value="Ribonuclease Inhibitor"/>
    <property type="match status" value="2"/>
</dbReference>
<dbReference type="PRINTS" id="PR00019">
    <property type="entry name" value="LEURICHRPT"/>
</dbReference>
<dbReference type="InterPro" id="IPR000719">
    <property type="entry name" value="Prot_kinase_dom"/>
</dbReference>
<dbReference type="PANTHER" id="PTHR48053:SF161">
    <property type="entry name" value="PROTEIN KINASE DOMAIN-CONTAINING PROTEIN"/>
    <property type="match status" value="1"/>
</dbReference>
<evidence type="ECO:0000256" key="4">
    <source>
        <dbReference type="ARBA" id="ARBA00022692"/>
    </source>
</evidence>
<evidence type="ECO:0000256" key="9">
    <source>
        <dbReference type="ARBA" id="ARBA00023170"/>
    </source>
</evidence>
<evidence type="ECO:0000259" key="12">
    <source>
        <dbReference type="PROSITE" id="PS50011"/>
    </source>
</evidence>
<dbReference type="Proteomes" id="UP001058974">
    <property type="component" value="Chromosome 4"/>
</dbReference>
<dbReference type="PANTHER" id="PTHR48053">
    <property type="entry name" value="LEUCINE RICH REPEAT FAMILY PROTEIN, EXPRESSED"/>
    <property type="match status" value="1"/>
</dbReference>
<comment type="caution">
    <text evidence="13">The sequence shown here is derived from an EMBL/GenBank/DDBJ whole genome shotgun (WGS) entry which is preliminary data.</text>
</comment>
<evidence type="ECO:0000256" key="7">
    <source>
        <dbReference type="ARBA" id="ARBA00022989"/>
    </source>
</evidence>
<evidence type="ECO:0000256" key="3">
    <source>
        <dbReference type="ARBA" id="ARBA00022614"/>
    </source>
</evidence>
<dbReference type="GO" id="GO:0004672">
    <property type="term" value="F:protein kinase activity"/>
    <property type="evidence" value="ECO:0007669"/>
    <property type="project" value="InterPro"/>
</dbReference>
<dbReference type="GO" id="GO:0005524">
    <property type="term" value="F:ATP binding"/>
    <property type="evidence" value="ECO:0007669"/>
    <property type="project" value="UniProtKB-UniRule"/>
</dbReference>
<dbReference type="InterPro" id="IPR032675">
    <property type="entry name" value="LRR_dom_sf"/>
</dbReference>
<feature type="binding site" evidence="10">
    <location>
        <position position="267"/>
    </location>
    <ligand>
        <name>ATP</name>
        <dbReference type="ChEBI" id="CHEBI:30616"/>
    </ligand>
</feature>
<gene>
    <name evidence="13" type="ORF">KIW84_041879</name>
</gene>
<feature type="transmembrane region" description="Helical" evidence="11">
    <location>
        <begin position="170"/>
        <end position="191"/>
    </location>
</feature>
<keyword evidence="10" id="KW-0067">ATP-binding</keyword>
<evidence type="ECO:0000256" key="6">
    <source>
        <dbReference type="ARBA" id="ARBA00022737"/>
    </source>
</evidence>
<evidence type="ECO:0000256" key="8">
    <source>
        <dbReference type="ARBA" id="ARBA00023136"/>
    </source>
</evidence>
<keyword evidence="5" id="KW-0732">Signal</keyword>
<keyword evidence="4 11" id="KW-0812">Transmembrane</keyword>
<dbReference type="PROSITE" id="PS00107">
    <property type="entry name" value="PROTEIN_KINASE_ATP"/>
    <property type="match status" value="1"/>
</dbReference>
<keyword evidence="14" id="KW-1185">Reference proteome</keyword>
<keyword evidence="10" id="KW-0547">Nucleotide-binding</keyword>
<dbReference type="EMBL" id="JAMSHJ010000004">
    <property type="protein sequence ID" value="KAI5417054.1"/>
    <property type="molecule type" value="Genomic_DNA"/>
</dbReference>